<gene>
    <name evidence="3" type="ORF">GCM10022279_21130</name>
</gene>
<dbReference type="PANTHER" id="PTHR45138:SF24">
    <property type="entry name" value="DIGUANYLATE CYCLASE DGCC-RELATED"/>
    <property type="match status" value="1"/>
</dbReference>
<dbReference type="CDD" id="cd01949">
    <property type="entry name" value="GGDEF"/>
    <property type="match status" value="1"/>
</dbReference>
<evidence type="ECO:0000256" key="1">
    <source>
        <dbReference type="ARBA" id="ARBA00012528"/>
    </source>
</evidence>
<dbReference type="InterPro" id="IPR043128">
    <property type="entry name" value="Rev_trsase/Diguanyl_cyclase"/>
</dbReference>
<dbReference type="EMBL" id="BAABBP010000018">
    <property type="protein sequence ID" value="GAA3997245.1"/>
    <property type="molecule type" value="Genomic_DNA"/>
</dbReference>
<dbReference type="Gene3D" id="3.30.70.270">
    <property type="match status" value="1"/>
</dbReference>
<dbReference type="SMART" id="SM00267">
    <property type="entry name" value="GGDEF"/>
    <property type="match status" value="1"/>
</dbReference>
<dbReference type="PROSITE" id="PS50887">
    <property type="entry name" value="GGDEF"/>
    <property type="match status" value="1"/>
</dbReference>
<keyword evidence="4" id="KW-1185">Reference proteome</keyword>
<comment type="caution">
    <text evidence="3">The sequence shown here is derived from an EMBL/GenBank/DDBJ whole genome shotgun (WGS) entry which is preliminary data.</text>
</comment>
<dbReference type="RefSeq" id="WP_103044491.1">
    <property type="nucleotide sequence ID" value="NZ_BAABBP010000018.1"/>
</dbReference>
<accession>A0ABP7RGS3</accession>
<dbReference type="InterPro" id="IPR000160">
    <property type="entry name" value="GGDEF_dom"/>
</dbReference>
<dbReference type="InterPro" id="IPR050469">
    <property type="entry name" value="Diguanylate_Cyclase"/>
</dbReference>
<evidence type="ECO:0000259" key="2">
    <source>
        <dbReference type="PROSITE" id="PS50887"/>
    </source>
</evidence>
<dbReference type="Pfam" id="PF00990">
    <property type="entry name" value="GGDEF"/>
    <property type="match status" value="1"/>
</dbReference>
<protein>
    <recommendedName>
        <fullName evidence="1">diguanylate cyclase</fullName>
        <ecNumber evidence="1">2.7.7.65</ecNumber>
    </recommendedName>
</protein>
<dbReference type="Proteomes" id="UP001501627">
    <property type="component" value="Unassembled WGS sequence"/>
</dbReference>
<evidence type="ECO:0000313" key="4">
    <source>
        <dbReference type="Proteomes" id="UP001501627"/>
    </source>
</evidence>
<dbReference type="SUPFAM" id="SSF55073">
    <property type="entry name" value="Nucleotide cyclase"/>
    <property type="match status" value="1"/>
</dbReference>
<dbReference type="InterPro" id="IPR029787">
    <property type="entry name" value="Nucleotide_cyclase"/>
</dbReference>
<dbReference type="PANTHER" id="PTHR45138">
    <property type="entry name" value="REGULATORY COMPONENTS OF SENSORY TRANSDUCTION SYSTEM"/>
    <property type="match status" value="1"/>
</dbReference>
<proteinExistence type="predicted"/>
<sequence length="323" mass="34952">MHPTLDATTALPLSDLPPLVQQVIAPALAGCAMPVALYDAQDMLRYANTAFDAIYLGGHPLPLSFADVLRHSWRQGLGSFIDCGDIEDFLADILPRRRSAPLRQLTTDLRDGRWLQFTEMLLPGDWLLTIGSDITALKRQELDIRQAHSCALHEARTDALTGVANRRHILEAAEQALAARPACGGPCLSIALIDLDHFKRINDRYGHPIGDAVLQHFCQQAQQHLRSVDTLGRYGGEEFLVLLPGADAAAAQTIIARLHRMRANRDAALPAITLSAGIAQASSGETLGQLLQRADQALYTAKTAGRGTTVVAPSVPTEIVNTL</sequence>
<dbReference type="NCBIfam" id="TIGR00254">
    <property type="entry name" value="GGDEF"/>
    <property type="match status" value="1"/>
</dbReference>
<reference evidence="4" key="1">
    <citation type="journal article" date="2019" name="Int. J. Syst. Evol. Microbiol.">
        <title>The Global Catalogue of Microorganisms (GCM) 10K type strain sequencing project: providing services to taxonomists for standard genome sequencing and annotation.</title>
        <authorList>
            <consortium name="The Broad Institute Genomics Platform"/>
            <consortium name="The Broad Institute Genome Sequencing Center for Infectious Disease"/>
            <person name="Wu L."/>
            <person name="Ma J."/>
        </authorList>
    </citation>
    <scope>NUCLEOTIDE SEQUENCE [LARGE SCALE GENOMIC DNA]</scope>
    <source>
        <strain evidence="4">JCM 17561</strain>
    </source>
</reference>
<name>A0ABP7RGS3_9BURK</name>
<dbReference type="EC" id="2.7.7.65" evidence="1"/>
<organism evidence="3 4">
    <name type="scientific">Comamonas faecalis</name>
    <dbReference type="NCBI Taxonomy" id="1387849"/>
    <lineage>
        <taxon>Bacteria</taxon>
        <taxon>Pseudomonadati</taxon>
        <taxon>Pseudomonadota</taxon>
        <taxon>Betaproteobacteria</taxon>
        <taxon>Burkholderiales</taxon>
        <taxon>Comamonadaceae</taxon>
        <taxon>Comamonas</taxon>
    </lineage>
</organism>
<evidence type="ECO:0000313" key="3">
    <source>
        <dbReference type="EMBL" id="GAA3997245.1"/>
    </source>
</evidence>
<feature type="domain" description="GGDEF" evidence="2">
    <location>
        <begin position="186"/>
        <end position="314"/>
    </location>
</feature>